<evidence type="ECO:0000256" key="1">
    <source>
        <dbReference type="SAM" id="MobiDB-lite"/>
    </source>
</evidence>
<protein>
    <submittedName>
        <fullName evidence="2">Uncharacterized protein</fullName>
    </submittedName>
</protein>
<dbReference type="KEGG" id="cak:Caul_3325"/>
<accession>B0T4S5</accession>
<gene>
    <name evidence="2" type="ordered locus">Caul_3325</name>
</gene>
<dbReference type="HOGENOM" id="CLU_3150851_0_0_5"/>
<dbReference type="STRING" id="366602.Caul_3325"/>
<evidence type="ECO:0000313" key="2">
    <source>
        <dbReference type="EMBL" id="ABZ72452.1"/>
    </source>
</evidence>
<dbReference type="AlphaFoldDB" id="B0T4S5"/>
<feature type="region of interest" description="Disordered" evidence="1">
    <location>
        <begin position="1"/>
        <end position="48"/>
    </location>
</feature>
<organism evidence="2">
    <name type="scientific">Caulobacter sp. (strain K31)</name>
    <dbReference type="NCBI Taxonomy" id="366602"/>
    <lineage>
        <taxon>Bacteria</taxon>
        <taxon>Pseudomonadati</taxon>
        <taxon>Pseudomonadota</taxon>
        <taxon>Alphaproteobacteria</taxon>
        <taxon>Caulobacterales</taxon>
        <taxon>Caulobacteraceae</taxon>
        <taxon>Caulobacter</taxon>
    </lineage>
</organism>
<feature type="compositionally biased region" description="Basic and acidic residues" evidence="1">
    <location>
        <begin position="17"/>
        <end position="48"/>
    </location>
</feature>
<feature type="compositionally biased region" description="Polar residues" evidence="1">
    <location>
        <begin position="1"/>
        <end position="11"/>
    </location>
</feature>
<reference evidence="2" key="1">
    <citation type="submission" date="2008-01" db="EMBL/GenBank/DDBJ databases">
        <title>Complete sequence of chromosome of Caulobacter sp. K31.</title>
        <authorList>
            <consortium name="US DOE Joint Genome Institute"/>
            <person name="Copeland A."/>
            <person name="Lucas S."/>
            <person name="Lapidus A."/>
            <person name="Barry K."/>
            <person name="Glavina del Rio T."/>
            <person name="Dalin E."/>
            <person name="Tice H."/>
            <person name="Pitluck S."/>
            <person name="Bruce D."/>
            <person name="Goodwin L."/>
            <person name="Thompson L.S."/>
            <person name="Brettin T."/>
            <person name="Detter J.C."/>
            <person name="Han C."/>
            <person name="Schmutz J."/>
            <person name="Larimer F."/>
            <person name="Land M."/>
            <person name="Hauser L."/>
            <person name="Kyrpides N."/>
            <person name="Kim E."/>
            <person name="Stephens C."/>
            <person name="Richardson P."/>
        </authorList>
    </citation>
    <scope>NUCLEOTIDE SEQUENCE [LARGE SCALE GENOMIC DNA]</scope>
    <source>
        <strain evidence="2">K31</strain>
    </source>
</reference>
<sequence length="48" mass="5426">MIKAFQHQTPRSGGDVSHPEPKPQHGQKPDAECLKIPEKRSFEPRPAH</sequence>
<name>B0T4S5_CAUSK</name>
<proteinExistence type="predicted"/>
<dbReference type="EMBL" id="CP000927">
    <property type="protein sequence ID" value="ABZ72452.1"/>
    <property type="molecule type" value="Genomic_DNA"/>
</dbReference>